<feature type="domain" description="VOC" evidence="1">
    <location>
        <begin position="15"/>
        <end position="138"/>
    </location>
</feature>
<dbReference type="InterPro" id="IPR058997">
    <property type="entry name" value="YycE-like_C"/>
</dbReference>
<dbReference type="Proteomes" id="UP001499967">
    <property type="component" value="Unassembled WGS sequence"/>
</dbReference>
<dbReference type="InterPro" id="IPR029068">
    <property type="entry name" value="Glyas_Bleomycin-R_OHBP_Dase"/>
</dbReference>
<dbReference type="Gene3D" id="3.10.180.10">
    <property type="entry name" value="2,3-Dihydroxybiphenyl 1,2-Dioxygenase, domain 1"/>
    <property type="match status" value="1"/>
</dbReference>
<evidence type="ECO:0000313" key="3">
    <source>
        <dbReference type="Proteomes" id="UP001499967"/>
    </source>
</evidence>
<gene>
    <name evidence="2" type="ORF">GCM10009559_60690</name>
</gene>
<keyword evidence="3" id="KW-1185">Reference proteome</keyword>
<dbReference type="Pfam" id="PF22658">
    <property type="entry name" value="YycE-like_N"/>
    <property type="match status" value="1"/>
</dbReference>
<evidence type="ECO:0000313" key="2">
    <source>
        <dbReference type="EMBL" id="GAA0898374.1"/>
    </source>
</evidence>
<sequence>MAATVQPWPAALPVRQVRIARPTDQLDAVVRFYRDGLGLAEIFRFEHHAGYDGVMLGLPGTDYHLEFTRHHDGSPGRAPSRDNLLVLYFDSVSEAKDVADRLEGLGHRAVPAENPYWAENGGVTVEDPDGWRVVLMPSPVF</sequence>
<reference evidence="2 3" key="1">
    <citation type="journal article" date="2019" name="Int. J. Syst. Evol. Microbiol.">
        <title>The Global Catalogue of Microorganisms (GCM) 10K type strain sequencing project: providing services to taxonomists for standard genome sequencing and annotation.</title>
        <authorList>
            <consortium name="The Broad Institute Genomics Platform"/>
            <consortium name="The Broad Institute Genome Sequencing Center for Infectious Disease"/>
            <person name="Wu L."/>
            <person name="Ma J."/>
        </authorList>
    </citation>
    <scope>NUCLEOTIDE SEQUENCE [LARGE SCALE GENOMIC DNA]</scope>
    <source>
        <strain evidence="2 3">JCM 11117</strain>
    </source>
</reference>
<dbReference type="SUPFAM" id="SSF54593">
    <property type="entry name" value="Glyoxalase/Bleomycin resistance protein/Dihydroxybiphenyl dioxygenase"/>
    <property type="match status" value="1"/>
</dbReference>
<dbReference type="RefSeq" id="WP_343945104.1">
    <property type="nucleotide sequence ID" value="NZ_BAAAHP010000194.1"/>
</dbReference>
<dbReference type="InterPro" id="IPR058998">
    <property type="entry name" value="YycE-like_N"/>
</dbReference>
<protein>
    <submittedName>
        <fullName evidence="2">VOC family protein</fullName>
    </submittedName>
</protein>
<evidence type="ECO:0000259" key="1">
    <source>
        <dbReference type="PROSITE" id="PS51819"/>
    </source>
</evidence>
<dbReference type="PROSITE" id="PS51819">
    <property type="entry name" value="VOC"/>
    <property type="match status" value="1"/>
</dbReference>
<comment type="caution">
    <text evidence="2">The sequence shown here is derived from an EMBL/GenBank/DDBJ whole genome shotgun (WGS) entry which is preliminary data.</text>
</comment>
<organism evidence="2 3">
    <name type="scientific">Pseudonocardia zijingensis</name>
    <dbReference type="NCBI Taxonomy" id="153376"/>
    <lineage>
        <taxon>Bacteria</taxon>
        <taxon>Bacillati</taxon>
        <taxon>Actinomycetota</taxon>
        <taxon>Actinomycetes</taxon>
        <taxon>Pseudonocardiales</taxon>
        <taxon>Pseudonocardiaceae</taxon>
        <taxon>Pseudonocardia</taxon>
    </lineage>
</organism>
<dbReference type="EMBL" id="BAAAHP010000194">
    <property type="protein sequence ID" value="GAA0898374.1"/>
    <property type="molecule type" value="Genomic_DNA"/>
</dbReference>
<name>A0ABN1N984_9PSEU</name>
<dbReference type="Pfam" id="PF22659">
    <property type="entry name" value="YycE-like_C"/>
    <property type="match status" value="1"/>
</dbReference>
<dbReference type="CDD" id="cd06587">
    <property type="entry name" value="VOC"/>
    <property type="match status" value="1"/>
</dbReference>
<proteinExistence type="predicted"/>
<dbReference type="InterPro" id="IPR037523">
    <property type="entry name" value="VOC_core"/>
</dbReference>
<accession>A0ABN1N984</accession>